<accession>A0A0D0C0R6</accession>
<evidence type="ECO:0000313" key="3">
    <source>
        <dbReference type="Proteomes" id="UP000053593"/>
    </source>
</evidence>
<name>A0A0D0C0R6_9AGAR</name>
<organism evidence="2 3">
    <name type="scientific">Collybiopsis luxurians FD-317 M1</name>
    <dbReference type="NCBI Taxonomy" id="944289"/>
    <lineage>
        <taxon>Eukaryota</taxon>
        <taxon>Fungi</taxon>
        <taxon>Dikarya</taxon>
        <taxon>Basidiomycota</taxon>
        <taxon>Agaricomycotina</taxon>
        <taxon>Agaricomycetes</taxon>
        <taxon>Agaricomycetidae</taxon>
        <taxon>Agaricales</taxon>
        <taxon>Marasmiineae</taxon>
        <taxon>Omphalotaceae</taxon>
        <taxon>Collybiopsis</taxon>
        <taxon>Collybiopsis luxurians</taxon>
    </lineage>
</organism>
<dbReference type="OrthoDB" id="3257061at2759"/>
<evidence type="ECO:0000259" key="1">
    <source>
        <dbReference type="Pfam" id="PF20209"/>
    </source>
</evidence>
<dbReference type="Proteomes" id="UP000053593">
    <property type="component" value="Unassembled WGS sequence"/>
</dbReference>
<dbReference type="AlphaFoldDB" id="A0A0D0C0R6"/>
<proteinExistence type="predicted"/>
<keyword evidence="3" id="KW-1185">Reference proteome</keyword>
<reference evidence="2 3" key="1">
    <citation type="submission" date="2014-04" db="EMBL/GenBank/DDBJ databases">
        <title>Evolutionary Origins and Diversification of the Mycorrhizal Mutualists.</title>
        <authorList>
            <consortium name="DOE Joint Genome Institute"/>
            <consortium name="Mycorrhizal Genomics Consortium"/>
            <person name="Kohler A."/>
            <person name="Kuo A."/>
            <person name="Nagy L.G."/>
            <person name="Floudas D."/>
            <person name="Copeland A."/>
            <person name="Barry K.W."/>
            <person name="Cichocki N."/>
            <person name="Veneault-Fourrey C."/>
            <person name="LaButti K."/>
            <person name="Lindquist E.A."/>
            <person name="Lipzen A."/>
            <person name="Lundell T."/>
            <person name="Morin E."/>
            <person name="Murat C."/>
            <person name="Riley R."/>
            <person name="Ohm R."/>
            <person name="Sun H."/>
            <person name="Tunlid A."/>
            <person name="Henrissat B."/>
            <person name="Grigoriev I.V."/>
            <person name="Hibbett D.S."/>
            <person name="Martin F."/>
        </authorList>
    </citation>
    <scope>NUCLEOTIDE SEQUENCE [LARGE SCALE GENOMIC DNA]</scope>
    <source>
        <strain evidence="2 3">FD-317 M1</strain>
    </source>
</reference>
<sequence length="148" mass="16431">SYTNGLWTGSVPEELKGLTFLEKQCIAHARATKCMFKLELGPTGQYASWGNVCILPHNPGPLLTCLPPPINNLCDEICIILVSSPDAEITLDTLSKTPLLVWRNHIIWALKWLIIYNPLYSDLNVNSIEANAAQYPDHGIPIPLQNII</sequence>
<dbReference type="EMBL" id="KN834802">
    <property type="protein sequence ID" value="KIK55939.1"/>
    <property type="molecule type" value="Genomic_DNA"/>
</dbReference>
<evidence type="ECO:0000313" key="2">
    <source>
        <dbReference type="EMBL" id="KIK55939.1"/>
    </source>
</evidence>
<feature type="domain" description="DUF6570" evidence="1">
    <location>
        <begin position="1"/>
        <end position="126"/>
    </location>
</feature>
<dbReference type="HOGENOM" id="CLU_090397_2_0_1"/>
<feature type="non-terminal residue" evidence="2">
    <location>
        <position position="1"/>
    </location>
</feature>
<protein>
    <recommendedName>
        <fullName evidence="1">DUF6570 domain-containing protein</fullName>
    </recommendedName>
</protein>
<dbReference type="Pfam" id="PF20209">
    <property type="entry name" value="DUF6570"/>
    <property type="match status" value="1"/>
</dbReference>
<gene>
    <name evidence="2" type="ORF">GYMLUDRAFT_174977</name>
</gene>
<dbReference type="InterPro" id="IPR046700">
    <property type="entry name" value="DUF6570"/>
</dbReference>